<comment type="caution">
    <text evidence="8">The sequence shown here is derived from an EMBL/GenBank/DDBJ whole genome shotgun (WGS) entry which is preliminary data.</text>
</comment>
<feature type="domain" description="Ketosynthase family 3 (KS3)" evidence="7">
    <location>
        <begin position="7"/>
        <end position="421"/>
    </location>
</feature>
<feature type="non-terminal residue" evidence="8">
    <location>
        <position position="907"/>
    </location>
</feature>
<dbReference type="PROSITE" id="PS52004">
    <property type="entry name" value="KS3_2"/>
    <property type="match status" value="1"/>
</dbReference>
<dbReference type="InterPro" id="IPR009081">
    <property type="entry name" value="PP-bd_ACP"/>
</dbReference>
<dbReference type="InterPro" id="IPR014030">
    <property type="entry name" value="Ketoacyl_synth_N"/>
</dbReference>
<keyword evidence="4" id="KW-0045">Antibiotic biosynthesis</keyword>
<evidence type="ECO:0000259" key="6">
    <source>
        <dbReference type="PROSITE" id="PS50075"/>
    </source>
</evidence>
<evidence type="ECO:0000256" key="3">
    <source>
        <dbReference type="ARBA" id="ARBA00022679"/>
    </source>
</evidence>
<evidence type="ECO:0000256" key="1">
    <source>
        <dbReference type="ARBA" id="ARBA00022450"/>
    </source>
</evidence>
<gene>
    <name evidence="8" type="ORF">EBN88_04760</name>
</gene>
<dbReference type="EMBL" id="RFFJ01000013">
    <property type="protein sequence ID" value="RMI44807.1"/>
    <property type="molecule type" value="Genomic_DNA"/>
</dbReference>
<keyword evidence="3" id="KW-0808">Transferase</keyword>
<keyword evidence="2" id="KW-0597">Phosphoprotein</keyword>
<dbReference type="GO" id="GO:0031177">
    <property type="term" value="F:phosphopantetheine binding"/>
    <property type="evidence" value="ECO:0007669"/>
    <property type="project" value="InterPro"/>
</dbReference>
<dbReference type="SUPFAM" id="SSF53901">
    <property type="entry name" value="Thiolase-like"/>
    <property type="match status" value="1"/>
</dbReference>
<dbReference type="InterPro" id="IPR020806">
    <property type="entry name" value="PKS_PP-bd"/>
</dbReference>
<dbReference type="CDD" id="cd00833">
    <property type="entry name" value="PKS"/>
    <property type="match status" value="1"/>
</dbReference>
<dbReference type="Gene3D" id="3.30.70.3290">
    <property type="match status" value="1"/>
</dbReference>
<dbReference type="InterPro" id="IPR050091">
    <property type="entry name" value="PKS_NRPS_Biosynth_Enz"/>
</dbReference>
<dbReference type="Pfam" id="PF00550">
    <property type="entry name" value="PP-binding"/>
    <property type="match status" value="1"/>
</dbReference>
<dbReference type="PROSITE" id="PS50075">
    <property type="entry name" value="CARRIER"/>
    <property type="match status" value="1"/>
</dbReference>
<dbReference type="GO" id="GO:0004312">
    <property type="term" value="F:fatty acid synthase activity"/>
    <property type="evidence" value="ECO:0007669"/>
    <property type="project" value="TreeGrafter"/>
</dbReference>
<dbReference type="Gene3D" id="3.40.366.10">
    <property type="entry name" value="Malonyl-Coenzyme A Acyl Carrier Protein, domain 2"/>
    <property type="match status" value="1"/>
</dbReference>
<sequence>MADGEREEAVAVVGMACRVPGAETLDDLWRLLLAGGDAIGPVPADRTALAAAVGDAEDGARYGGFLPELESWDPEFFGVTPAEAARLDPQQALALEVAWHALEDAGLVPAELADTRTGVFFGQATHDHALRAAAEGDEIGATTNSGLSQAITANRLSYLWDLRGPSLVVDTACSSSLVAAHLALAALRSGECDLAIVGGVNALLSPVPQLGAARSASLAPDGRCRTLDAAASGYVRAEGAGAVVLRRLADARAAGQRAHAVLAATGVNQDGRTNGLTAPSGRAQTALVRDVLERAGAKPERLGHVELHGTATTLGDSIEARALAAALPGRSAPLTVGSLKPNLGHLEGAAGILGLIKTALVLSRETIPPLAHFERPSPLVNLARLGLTVPTSPQPLPDDAEFASVSAFGFGGTNAHAVLARAPEPTAEPARWRGPVLLPLSARDGESLTEVAAAWGDRLRAEKDWSAVAADAHAAATLRTHHRLRVGVAGADRAALLRGLSAVAAGERAPRDAGRARADRGRLAIAFAGDADYWSTLADQLAAHDEHFGAHLTGATGSDAAERARSALLATLAELGVEAAVEPAGSAPGPAELERLADRGVSHLLLLGPAPTADHADGPVTVVSAPGERPTTVAAIAGALYEHGLAPRPAVTAAHFARAGDVPRHPFRRRRHAPPAGPERQGAAALRELSILPGTHVAELTDLAAGHGPGDPGTLVHDPVALARWAAEELGQPAGRVADLTIHPGAPAPRQLVATLTPDGLNVRLMGRRHQRWLPAASCLLTAGNGAHAAPEPALRARLLALPPGEPRHAVLRERLTELLGALLPGGAPTERQRSATFAELGLPSLLGVELRNRLQREWGAPLSMAVVWGHPTIDRLSAALADGLDGEAAGGGVPSPGAGAPTGAGD</sequence>
<keyword evidence="9" id="KW-1185">Reference proteome</keyword>
<dbReference type="Pfam" id="PF16197">
    <property type="entry name" value="KAsynt_C_assoc"/>
    <property type="match status" value="1"/>
</dbReference>
<dbReference type="GO" id="GO:0017000">
    <property type="term" value="P:antibiotic biosynthetic process"/>
    <property type="evidence" value="ECO:0007669"/>
    <property type="project" value="UniProtKB-KW"/>
</dbReference>
<dbReference type="AlphaFoldDB" id="A0A3M2M546"/>
<keyword evidence="1" id="KW-0596">Phosphopantetheine</keyword>
<reference evidence="8 9" key="1">
    <citation type="submission" date="2018-10" db="EMBL/GenBank/DDBJ databases">
        <title>Isolation, diversity and antifungal activity of actinobacteria from wheat.</title>
        <authorList>
            <person name="Han C."/>
        </authorList>
    </citation>
    <scope>NUCLEOTIDE SEQUENCE [LARGE SCALE GENOMIC DNA]</scope>
    <source>
        <strain evidence="8 9">NEAU-YY642</strain>
    </source>
</reference>
<evidence type="ECO:0000313" key="9">
    <source>
        <dbReference type="Proteomes" id="UP000278673"/>
    </source>
</evidence>
<organism evidence="8 9">
    <name type="scientific">Streptomyces triticirhizae</name>
    <dbReference type="NCBI Taxonomy" id="2483353"/>
    <lineage>
        <taxon>Bacteria</taxon>
        <taxon>Bacillati</taxon>
        <taxon>Actinomycetota</taxon>
        <taxon>Actinomycetes</taxon>
        <taxon>Kitasatosporales</taxon>
        <taxon>Streptomycetaceae</taxon>
        <taxon>Streptomyces</taxon>
    </lineage>
</organism>
<evidence type="ECO:0000313" key="8">
    <source>
        <dbReference type="EMBL" id="RMI44807.1"/>
    </source>
</evidence>
<dbReference type="InterPro" id="IPR032821">
    <property type="entry name" value="PKS_assoc"/>
</dbReference>
<dbReference type="InterPro" id="IPR016039">
    <property type="entry name" value="Thiolase-like"/>
</dbReference>
<protein>
    <submittedName>
        <fullName evidence="8">Uncharacterized protein</fullName>
    </submittedName>
</protein>
<evidence type="ECO:0000256" key="5">
    <source>
        <dbReference type="SAM" id="MobiDB-lite"/>
    </source>
</evidence>
<dbReference type="InterPro" id="IPR001227">
    <property type="entry name" value="Ac_transferase_dom_sf"/>
</dbReference>
<proteinExistence type="predicted"/>
<evidence type="ECO:0000256" key="4">
    <source>
        <dbReference type="ARBA" id="ARBA00023194"/>
    </source>
</evidence>
<evidence type="ECO:0000256" key="2">
    <source>
        <dbReference type="ARBA" id="ARBA00022553"/>
    </source>
</evidence>
<dbReference type="PANTHER" id="PTHR43775">
    <property type="entry name" value="FATTY ACID SYNTHASE"/>
    <property type="match status" value="1"/>
</dbReference>
<dbReference type="GO" id="GO:0006633">
    <property type="term" value="P:fatty acid biosynthetic process"/>
    <property type="evidence" value="ECO:0007669"/>
    <property type="project" value="TreeGrafter"/>
</dbReference>
<dbReference type="InterPro" id="IPR036736">
    <property type="entry name" value="ACP-like_sf"/>
</dbReference>
<dbReference type="InterPro" id="IPR020841">
    <property type="entry name" value="PKS_Beta-ketoAc_synthase_dom"/>
</dbReference>
<dbReference type="SUPFAM" id="SSF47336">
    <property type="entry name" value="ACP-like"/>
    <property type="match status" value="1"/>
</dbReference>
<dbReference type="Pfam" id="PF02801">
    <property type="entry name" value="Ketoacyl-synt_C"/>
    <property type="match status" value="1"/>
</dbReference>
<evidence type="ECO:0000259" key="7">
    <source>
        <dbReference type="PROSITE" id="PS52004"/>
    </source>
</evidence>
<dbReference type="PANTHER" id="PTHR43775:SF37">
    <property type="entry name" value="SI:DKEY-61P9.11"/>
    <property type="match status" value="1"/>
</dbReference>
<dbReference type="Proteomes" id="UP000278673">
    <property type="component" value="Unassembled WGS sequence"/>
</dbReference>
<feature type="compositionally biased region" description="Gly residues" evidence="5">
    <location>
        <begin position="889"/>
        <end position="907"/>
    </location>
</feature>
<dbReference type="Pfam" id="PF00109">
    <property type="entry name" value="ketoacyl-synt"/>
    <property type="match status" value="1"/>
</dbReference>
<name>A0A3M2M546_9ACTN</name>
<dbReference type="Gene3D" id="1.10.1200.10">
    <property type="entry name" value="ACP-like"/>
    <property type="match status" value="1"/>
</dbReference>
<accession>A0A3M2M546</accession>
<dbReference type="SMART" id="SM00825">
    <property type="entry name" value="PKS_KS"/>
    <property type="match status" value="1"/>
</dbReference>
<dbReference type="SMART" id="SM00823">
    <property type="entry name" value="PKS_PP"/>
    <property type="match status" value="1"/>
</dbReference>
<dbReference type="RefSeq" id="WP_233580459.1">
    <property type="nucleotide sequence ID" value="NZ_RFFJ01000013.1"/>
</dbReference>
<feature type="domain" description="Carrier" evidence="6">
    <location>
        <begin position="806"/>
        <end position="885"/>
    </location>
</feature>
<dbReference type="InterPro" id="IPR014031">
    <property type="entry name" value="Ketoacyl_synth_C"/>
</dbReference>
<dbReference type="Gene3D" id="3.40.47.10">
    <property type="match status" value="1"/>
</dbReference>
<feature type="region of interest" description="Disordered" evidence="5">
    <location>
        <begin position="888"/>
        <end position="907"/>
    </location>
</feature>